<organism evidence="5 6">
    <name type="scientific">Bugula neritina</name>
    <name type="common">Brown bryozoan</name>
    <name type="synonym">Sertularia neritina</name>
    <dbReference type="NCBI Taxonomy" id="10212"/>
    <lineage>
        <taxon>Eukaryota</taxon>
        <taxon>Metazoa</taxon>
        <taxon>Spiralia</taxon>
        <taxon>Lophotrochozoa</taxon>
        <taxon>Bryozoa</taxon>
        <taxon>Gymnolaemata</taxon>
        <taxon>Cheilostomatida</taxon>
        <taxon>Flustrina</taxon>
        <taxon>Buguloidea</taxon>
        <taxon>Bugulidae</taxon>
        <taxon>Bugula</taxon>
    </lineage>
</organism>
<reference evidence="5" key="1">
    <citation type="submission" date="2020-06" db="EMBL/GenBank/DDBJ databases">
        <title>Draft genome of Bugula neritina, a colonial animal packing powerful symbionts and potential medicines.</title>
        <authorList>
            <person name="Rayko M."/>
        </authorList>
    </citation>
    <scope>NUCLEOTIDE SEQUENCE [LARGE SCALE GENOMIC DNA]</scope>
    <source>
        <strain evidence="5">Kwan_BN1</strain>
    </source>
</reference>
<feature type="domain" description="CUB" evidence="4">
    <location>
        <begin position="319"/>
        <end position="432"/>
    </location>
</feature>
<feature type="domain" description="CUB" evidence="4">
    <location>
        <begin position="87"/>
        <end position="200"/>
    </location>
</feature>
<dbReference type="SMART" id="SM00042">
    <property type="entry name" value="CUB"/>
    <property type="match status" value="8"/>
</dbReference>
<dbReference type="InterPro" id="IPR000859">
    <property type="entry name" value="CUB_dom"/>
</dbReference>
<keyword evidence="1" id="KW-0677">Repeat</keyword>
<evidence type="ECO:0000256" key="3">
    <source>
        <dbReference type="PROSITE-ProRule" id="PRU00059"/>
    </source>
</evidence>
<dbReference type="Proteomes" id="UP000593567">
    <property type="component" value="Unassembled WGS sequence"/>
</dbReference>
<feature type="disulfide bond" evidence="3">
    <location>
        <begin position="800"/>
        <end position="827"/>
    </location>
</feature>
<feature type="disulfide bond" evidence="3">
    <location>
        <begin position="87"/>
        <end position="114"/>
    </location>
</feature>
<comment type="caution">
    <text evidence="3">Lacks conserved residue(s) required for the propagation of feature annotation.</text>
</comment>
<dbReference type="PANTHER" id="PTHR24251">
    <property type="entry name" value="OVOCHYMASE-RELATED"/>
    <property type="match status" value="1"/>
</dbReference>
<feature type="domain" description="CUB" evidence="4">
    <location>
        <begin position="917"/>
        <end position="980"/>
    </location>
</feature>
<dbReference type="PROSITE" id="PS01180">
    <property type="entry name" value="CUB"/>
    <property type="match status" value="9"/>
</dbReference>
<dbReference type="InterPro" id="IPR035914">
    <property type="entry name" value="Sperma_CUB_dom_sf"/>
</dbReference>
<keyword evidence="2 3" id="KW-1015">Disulfide bond</keyword>
<comment type="caution">
    <text evidence="5">The sequence shown here is derived from an EMBL/GenBank/DDBJ whole genome shotgun (WGS) entry which is preliminary data.</text>
</comment>
<keyword evidence="6" id="KW-1185">Reference proteome</keyword>
<evidence type="ECO:0000259" key="4">
    <source>
        <dbReference type="PROSITE" id="PS01180"/>
    </source>
</evidence>
<evidence type="ECO:0000313" key="6">
    <source>
        <dbReference type="Proteomes" id="UP000593567"/>
    </source>
</evidence>
<dbReference type="AlphaFoldDB" id="A0A7J7IZ47"/>
<accession>A0A7J7IZ47</accession>
<dbReference type="FunFam" id="2.60.120.290:FF:000005">
    <property type="entry name" value="Procollagen C-endopeptidase enhancer 1"/>
    <property type="match status" value="1"/>
</dbReference>
<gene>
    <name evidence="5" type="ORF">EB796_022842</name>
</gene>
<dbReference type="Gene3D" id="2.60.120.290">
    <property type="entry name" value="Spermadhesin, CUB domain"/>
    <property type="match status" value="9"/>
</dbReference>
<dbReference type="CDD" id="cd00041">
    <property type="entry name" value="CUB"/>
    <property type="match status" value="9"/>
</dbReference>
<feature type="domain" description="CUB" evidence="4">
    <location>
        <begin position="433"/>
        <end position="552"/>
    </location>
</feature>
<feature type="domain" description="CUB" evidence="4">
    <location>
        <begin position="202"/>
        <end position="315"/>
    </location>
</feature>
<dbReference type="Pfam" id="PF00431">
    <property type="entry name" value="CUB"/>
    <property type="match status" value="9"/>
</dbReference>
<feature type="domain" description="CUB" evidence="4">
    <location>
        <begin position="556"/>
        <end position="666"/>
    </location>
</feature>
<evidence type="ECO:0000313" key="5">
    <source>
        <dbReference type="EMBL" id="KAF6018836.1"/>
    </source>
</evidence>
<dbReference type="FunFam" id="2.60.120.290:FF:000013">
    <property type="entry name" value="Membrane frizzled-related protein"/>
    <property type="match status" value="6"/>
</dbReference>
<evidence type="ECO:0000256" key="1">
    <source>
        <dbReference type="ARBA" id="ARBA00022737"/>
    </source>
</evidence>
<dbReference type="SUPFAM" id="SSF49854">
    <property type="entry name" value="Spermadhesin, CUB domain"/>
    <property type="match status" value="9"/>
</dbReference>
<dbReference type="EMBL" id="VXIV02003272">
    <property type="protein sequence ID" value="KAF6018836.1"/>
    <property type="molecule type" value="Genomic_DNA"/>
</dbReference>
<feature type="domain" description="CUB" evidence="4">
    <location>
        <begin position="800"/>
        <end position="916"/>
    </location>
</feature>
<name>A0A7J7IZ47_BUGNE</name>
<protein>
    <recommendedName>
        <fullName evidence="4">CUB domain-containing protein</fullName>
    </recommendedName>
</protein>
<proteinExistence type="predicted"/>
<feature type="domain" description="CUB" evidence="4">
    <location>
        <begin position="1"/>
        <end position="86"/>
    </location>
</feature>
<dbReference type="OrthoDB" id="6022136at2759"/>
<evidence type="ECO:0000256" key="2">
    <source>
        <dbReference type="ARBA" id="ARBA00023157"/>
    </source>
</evidence>
<sequence length="980" mass="106742">MLLDNHVAQGSTILLVFVNFDLESHGTCRYDYVEAIDGLHTGTSLAKLCGSTLPQPVRSTGNVMTVKFRTDTSVGGGGFHAVYHAVCQEQNLTSFHGVIESPNFPNGYPHDRDCSWIIHTSPGNILTTAFSHFDVEDHSECQYDNVEIRDGPTPTSNLLQRSCGQTLPPRINSTGSSLYIRFQSDETLAHNGFRLEYTTIGCGGDFNTETGSFTSPNYPQPYPHNRECVWRITVPVGNRIQLQLNDVDLEYHSNCSYDYLEVRGGPDANSPSLTKICQNHDSTHTVTSSGNQMYVKLKTDSSSGGKGFSANYSAIAGGCGGVYTTPTGLIHSPNHPDFYPHNINCEWNITVAEFQTVKITFKDFDIEVHDTCLYDYVVIYDGLQADAPELDKICGQNLTDHVYTSTGNSIRVRMRTDSTSNGRGFTANYETACGGRITVGDSIGVIRSPNFPNNYYGNTNCTWTLLGALAVDRITLQFTNMDLEQSDESQGLCAHDSVTVLQGDNANAPVQGVYCGTGLPHAITSTSYALTVVFSSDQSVQLTGFSAIYSKSTSFCGGNLTATHGSFSTPNYPDSYPRNAECIWYLNASPGNHIQLSFTAFDLESTDGCARDYVEIREKDNINNVLGRYCGNTVPSNITIARSMYVRFRSDDANNFAGFTAQFSTVSGGDLIASEGQLASPLFPRPYPHNAHSVWTIIVPIGKKVRIEFTEIDIETGSSCAYDYLQFLDGTEDSGATELAKVCGTTPPVPFSSTGNVMTVIFHTDFSATGRGFLLSWTSVDQVITTPGTTVSPPTLPAGCQYNLVASDQRQNISTPDYPGYDNRADCTWIIRSVGGARISLVIEEMNIEDSTGCIYDALKVYDGFYPITSRILGTHCGRITEPLPAIVSTGNMMRLKFTSDSSVTADGFRGYFVTTCGGTLTDPNGVIKSPDHPATYPLNSSCQWLITAVPGRTIELSIDSFSLPSSNNCTGDRLRVVFN</sequence>
<feature type="domain" description="CUB" evidence="4">
    <location>
        <begin position="667"/>
        <end position="780"/>
    </location>
</feature>